<dbReference type="EMBL" id="MOOB01000505">
    <property type="protein sequence ID" value="OQE51638.1"/>
    <property type="molecule type" value="Genomic_DNA"/>
</dbReference>
<organism evidence="1 4">
    <name type="scientific">Penicillium nalgiovense</name>
    <dbReference type="NCBI Taxonomy" id="60175"/>
    <lineage>
        <taxon>Eukaryota</taxon>
        <taxon>Fungi</taxon>
        <taxon>Dikarya</taxon>
        <taxon>Ascomycota</taxon>
        <taxon>Pezizomycotina</taxon>
        <taxon>Eurotiomycetes</taxon>
        <taxon>Eurotiomycetidae</taxon>
        <taxon>Eurotiales</taxon>
        <taxon>Aspergillaceae</taxon>
        <taxon>Penicillium</taxon>
    </lineage>
</organism>
<evidence type="ECO:0000313" key="2">
    <source>
        <dbReference type="EMBL" id="OQE56549.1"/>
    </source>
</evidence>
<reference evidence="1" key="1">
    <citation type="submission" date="2016-10" db="EMBL/GenBank/DDBJ databases">
        <title>Uncovering the secondary metabolism of Penicillium species provides insights into the evolution of 6-MSA pathways.</title>
        <authorList>
            <person name="Nielsen J.C."/>
            <person name="Nielsen J."/>
        </authorList>
    </citation>
    <scope>NUCLEOTIDE SEQUENCE [LARGE SCALE GENOMIC DNA]</scope>
    <source>
        <strain evidence="1">IBT 13039</strain>
    </source>
</reference>
<accession>A0A1V6VLU7</accession>
<evidence type="ECO:0000313" key="3">
    <source>
        <dbReference type="EMBL" id="OQE58684.1"/>
    </source>
</evidence>
<dbReference type="Proteomes" id="UP000191691">
    <property type="component" value="Unassembled WGS sequence"/>
</dbReference>
<reference evidence="4" key="2">
    <citation type="journal article" date="2017" name="Nat. Microbiol.">
        <title>Global analysis of biosynthetic gene clusters reveals vast potential of secondary metabolite production in Penicillium species.</title>
        <authorList>
            <person name="Nielsen J.C."/>
            <person name="Grijseels S."/>
            <person name="Prigent S."/>
            <person name="Ji B."/>
            <person name="Dainat J."/>
            <person name="Nielsen K.F."/>
            <person name="Frisvad J.C."/>
            <person name="Workman M."/>
            <person name="Nielsen J."/>
        </authorList>
    </citation>
    <scope>NUCLEOTIDE SEQUENCE [LARGE SCALE GENOMIC DNA]</scope>
    <source>
        <strain evidence="4">IBT 13039</strain>
    </source>
</reference>
<evidence type="ECO:0000313" key="4">
    <source>
        <dbReference type="Proteomes" id="UP000191691"/>
    </source>
</evidence>
<dbReference type="EMBL" id="MOOB01000412">
    <property type="protein sequence ID" value="OQE56549.1"/>
    <property type="molecule type" value="Genomic_DNA"/>
</dbReference>
<evidence type="ECO:0000313" key="1">
    <source>
        <dbReference type="EMBL" id="OQE51638.1"/>
    </source>
</evidence>
<comment type="caution">
    <text evidence="1">The sequence shown here is derived from an EMBL/GenBank/DDBJ whole genome shotgun (WGS) entry which is preliminary data.</text>
</comment>
<sequence>MTRAEKEADRDKADIDPVPFSLPVLSGLVTVAEFVMVLIDEDGDNPRQLPSPVSRVPLAETAPAMALTVVFVARM</sequence>
<gene>
    <name evidence="3" type="ORF">PENNAL_c0365G06936</name>
    <name evidence="2" type="ORF">PENNAL_c0412G06147</name>
    <name evidence="1" type="ORF">PENNAL_c0505G03364</name>
</gene>
<dbReference type="AlphaFoldDB" id="A0A1V6VLU7"/>
<keyword evidence="4" id="KW-1185">Reference proteome</keyword>
<proteinExistence type="predicted"/>
<name>A0A1V6VLU7_PENNA</name>
<dbReference type="EMBL" id="MOOB01000365">
    <property type="protein sequence ID" value="OQE58684.1"/>
    <property type="molecule type" value="Genomic_DNA"/>
</dbReference>
<protein>
    <submittedName>
        <fullName evidence="1">Uncharacterized protein</fullName>
    </submittedName>
</protein>
<feature type="non-terminal residue" evidence="1">
    <location>
        <position position="75"/>
    </location>
</feature>